<dbReference type="Pfam" id="PF22936">
    <property type="entry name" value="Pol_BBD"/>
    <property type="match status" value="1"/>
</dbReference>
<feature type="domain" description="Retrovirus-related Pol polyprotein from transposon TNT 1-94-like beta-barrel" evidence="1">
    <location>
        <begin position="19"/>
        <end position="80"/>
    </location>
</feature>
<protein>
    <recommendedName>
        <fullName evidence="1">Retrovirus-related Pol polyprotein from transposon TNT 1-94-like beta-barrel domain-containing protein</fullName>
    </recommendedName>
</protein>
<feature type="non-terminal residue" evidence="2">
    <location>
        <position position="80"/>
    </location>
</feature>
<proteinExistence type="predicted"/>
<keyword evidence="3" id="KW-1185">Reference proteome</keyword>
<dbReference type="EMBL" id="LXQA010591628">
    <property type="protein sequence ID" value="MCI60993.1"/>
    <property type="molecule type" value="Genomic_DNA"/>
</dbReference>
<dbReference type="Proteomes" id="UP000265520">
    <property type="component" value="Unassembled WGS sequence"/>
</dbReference>
<organism evidence="2 3">
    <name type="scientific">Trifolium medium</name>
    <dbReference type="NCBI Taxonomy" id="97028"/>
    <lineage>
        <taxon>Eukaryota</taxon>
        <taxon>Viridiplantae</taxon>
        <taxon>Streptophyta</taxon>
        <taxon>Embryophyta</taxon>
        <taxon>Tracheophyta</taxon>
        <taxon>Spermatophyta</taxon>
        <taxon>Magnoliopsida</taxon>
        <taxon>eudicotyledons</taxon>
        <taxon>Gunneridae</taxon>
        <taxon>Pentapetalae</taxon>
        <taxon>rosids</taxon>
        <taxon>fabids</taxon>
        <taxon>Fabales</taxon>
        <taxon>Fabaceae</taxon>
        <taxon>Papilionoideae</taxon>
        <taxon>50 kb inversion clade</taxon>
        <taxon>NPAAA clade</taxon>
        <taxon>Hologalegina</taxon>
        <taxon>IRL clade</taxon>
        <taxon>Trifolieae</taxon>
        <taxon>Trifolium</taxon>
    </lineage>
</organism>
<reference evidence="2 3" key="1">
    <citation type="journal article" date="2018" name="Front. Plant Sci.">
        <title>Red Clover (Trifolium pratense) and Zigzag Clover (T. medium) - A Picture of Genomic Similarities and Differences.</title>
        <authorList>
            <person name="Dluhosova J."/>
            <person name="Istvanek J."/>
            <person name="Nedelnik J."/>
            <person name="Repkova J."/>
        </authorList>
    </citation>
    <scope>NUCLEOTIDE SEQUENCE [LARGE SCALE GENOMIC DNA]</scope>
    <source>
        <strain evidence="3">cv. 10/8</strain>
        <tissue evidence="2">Leaf</tissue>
    </source>
</reference>
<comment type="caution">
    <text evidence="2">The sequence shown here is derived from an EMBL/GenBank/DDBJ whole genome shotgun (WGS) entry which is preliminary data.</text>
</comment>
<dbReference type="InterPro" id="IPR054722">
    <property type="entry name" value="PolX-like_BBD"/>
</dbReference>
<name>A0A392TIP2_9FABA</name>
<dbReference type="AlphaFoldDB" id="A0A392TIP2"/>
<sequence length="80" mass="8520">MLDSQKGNSSERMAGKEAWIIDTGASNHMTGNLKSLQELKDVQGYPVGMPDGQKVVATKVGTTTLDGGLKLSNVLYVPKL</sequence>
<accession>A0A392TIP2</accession>
<evidence type="ECO:0000259" key="1">
    <source>
        <dbReference type="Pfam" id="PF22936"/>
    </source>
</evidence>
<evidence type="ECO:0000313" key="3">
    <source>
        <dbReference type="Proteomes" id="UP000265520"/>
    </source>
</evidence>
<evidence type="ECO:0000313" key="2">
    <source>
        <dbReference type="EMBL" id="MCI60993.1"/>
    </source>
</evidence>